<name>A0A1N7N4A0_9GAMM</name>
<dbReference type="STRING" id="484498.SAMN05421686_106175"/>
<reference evidence="3" key="1">
    <citation type="submission" date="2017-01" db="EMBL/GenBank/DDBJ databases">
        <authorList>
            <person name="Varghese N."/>
            <person name="Submissions S."/>
        </authorList>
    </citation>
    <scope>NUCLEOTIDE SEQUENCE [LARGE SCALE GENOMIC DNA]</scope>
    <source>
        <strain evidence="3">DSM 24913</strain>
    </source>
</reference>
<protein>
    <recommendedName>
        <fullName evidence="4">DUF2066 domain-containing protein</fullName>
    </recommendedName>
</protein>
<gene>
    <name evidence="2" type="ORF">SAMN05421686_106175</name>
</gene>
<evidence type="ECO:0000313" key="3">
    <source>
        <dbReference type="Proteomes" id="UP000185639"/>
    </source>
</evidence>
<dbReference type="EMBL" id="FTOH01000006">
    <property type="protein sequence ID" value="SIS93160.1"/>
    <property type="molecule type" value="Genomic_DNA"/>
</dbReference>
<proteinExistence type="predicted"/>
<dbReference type="InterPro" id="IPR018642">
    <property type="entry name" value="DUF2066"/>
</dbReference>
<dbReference type="AlphaFoldDB" id="A0A1N7N4A0"/>
<dbReference type="Pfam" id="PF09839">
    <property type="entry name" value="DUF2066"/>
    <property type="match status" value="1"/>
</dbReference>
<evidence type="ECO:0000256" key="1">
    <source>
        <dbReference type="SAM" id="SignalP"/>
    </source>
</evidence>
<evidence type="ECO:0000313" key="2">
    <source>
        <dbReference type="EMBL" id="SIS93160.1"/>
    </source>
</evidence>
<keyword evidence="3" id="KW-1185">Reference proteome</keyword>
<sequence>MRLLTFLTIFCISVSASAATVNNLYDVAVPVADQTEESRSDAIGGAFQRMLVRLSGTEQVLENPVLMGEQGNAQSYMSSLRYERGSEEQLLLSVTFMAGPMQKLLERAAAPVWGSSRPRTQIWLAVNSDDGRTVVGPEESQWKSAFDDAMRSRGLPWMFPAWDLEDQMALPVASLWGLFEEDINSAAARYSSDGYVAGRIMALGSSFSFTGYINHADIHHSLSVQADTPELLASGVAGEIAEKLSERYAVIPLTGIDNSELIRVTGVTTFADYRALLEYLSANVAVRDVVVVASDRDEVTLALDLTSSWSQVLDSMALDKKITANEEGVAYVWQR</sequence>
<accession>A0A1N7N4A0</accession>
<keyword evidence="1" id="KW-0732">Signal</keyword>
<organism evidence="2 3">
    <name type="scientific">Thalassolituus maritimus</name>
    <dbReference type="NCBI Taxonomy" id="484498"/>
    <lineage>
        <taxon>Bacteria</taxon>
        <taxon>Pseudomonadati</taxon>
        <taxon>Pseudomonadota</taxon>
        <taxon>Gammaproteobacteria</taxon>
        <taxon>Oceanospirillales</taxon>
        <taxon>Oceanospirillaceae</taxon>
        <taxon>Thalassolituus</taxon>
    </lineage>
</organism>
<feature type="chain" id="PRO_5013066047" description="DUF2066 domain-containing protein" evidence="1">
    <location>
        <begin position="19"/>
        <end position="335"/>
    </location>
</feature>
<feature type="signal peptide" evidence="1">
    <location>
        <begin position="1"/>
        <end position="18"/>
    </location>
</feature>
<dbReference type="Proteomes" id="UP000185639">
    <property type="component" value="Unassembled WGS sequence"/>
</dbReference>
<dbReference type="RefSeq" id="WP_076516068.1">
    <property type="nucleotide sequence ID" value="NZ_FTOH01000006.1"/>
</dbReference>
<evidence type="ECO:0008006" key="4">
    <source>
        <dbReference type="Google" id="ProtNLM"/>
    </source>
</evidence>